<name>A0A8J7L8B4_9NOST</name>
<dbReference type="Pfam" id="PF01345">
    <property type="entry name" value="DUF11"/>
    <property type="match status" value="1"/>
</dbReference>
<keyword evidence="4" id="KW-1185">Reference proteome</keyword>
<comment type="caution">
    <text evidence="3">The sequence shown here is derived from an EMBL/GenBank/DDBJ whole genome shotgun (WGS) entry which is preliminary data.</text>
</comment>
<reference evidence="3 4" key="1">
    <citation type="journal article" date="2021" name="Int. J. Syst. Evol. Microbiol.">
        <title>Amazonocrinis nigriterrae gen. nov., sp. nov., Atlanticothrix silvestris gen. nov., sp. nov. and Dendronalium phyllosphericum gen. nov., sp. nov., nostocacean cyanobacteria from Brazilian environments.</title>
        <authorList>
            <person name="Alvarenga D.O."/>
            <person name="Andreote A.P.D."/>
            <person name="Branco L.H.Z."/>
            <person name="Delbaje E."/>
            <person name="Cruz R.B."/>
            <person name="Varani A.M."/>
            <person name="Fiore M.F."/>
        </authorList>
    </citation>
    <scope>NUCLEOTIDE SEQUENCE [LARGE SCALE GENOMIC DNA]</scope>
    <source>
        <strain evidence="3 4">CENA67</strain>
    </source>
</reference>
<dbReference type="EMBL" id="JAECZC010000039">
    <property type="protein sequence ID" value="MBH8564289.1"/>
    <property type="molecule type" value="Genomic_DNA"/>
</dbReference>
<feature type="region of interest" description="Disordered" evidence="1">
    <location>
        <begin position="56"/>
        <end position="77"/>
    </location>
</feature>
<dbReference type="Proteomes" id="UP000632766">
    <property type="component" value="Unassembled WGS sequence"/>
</dbReference>
<organism evidence="3 4">
    <name type="scientific">Amazonocrinis nigriterrae CENA67</name>
    <dbReference type="NCBI Taxonomy" id="2794033"/>
    <lineage>
        <taxon>Bacteria</taxon>
        <taxon>Bacillati</taxon>
        <taxon>Cyanobacteriota</taxon>
        <taxon>Cyanophyceae</taxon>
        <taxon>Nostocales</taxon>
        <taxon>Nostocaceae</taxon>
        <taxon>Amazonocrinis</taxon>
        <taxon>Amazonocrinis nigriterrae</taxon>
    </lineage>
</organism>
<gene>
    <name evidence="3" type="ORF">I8748_19205</name>
</gene>
<protein>
    <submittedName>
        <fullName evidence="3">DUF11 domain-containing protein</fullName>
    </submittedName>
</protein>
<proteinExistence type="predicted"/>
<dbReference type="InterPro" id="IPR001434">
    <property type="entry name" value="OmcB-like_DUF11"/>
</dbReference>
<dbReference type="NCBIfam" id="TIGR01451">
    <property type="entry name" value="B_ant_repeat"/>
    <property type="match status" value="1"/>
</dbReference>
<sequence length="320" mass="33905">MGQTPKLNNSGDDVWLYDNQNKIIDYVAYGSGSAVNTPPLSSLNLWDNTYQSSLAGSSNGQSISLTPNGQDSNSSACWEATTSKNASARCPNYLPTRDTDTIGSRITSVGENNNGAVTPNAKLLLIKRITRINNQDLTDIVDGRSDVPSDAANYVPEPYASDDNDDKWPTGYLRGLINAGTVKPGDEVEYTIYFLSKGPNNATNVKFCDLVPSNTAFISTAFNGQSPSDGGLAGADQGIALAVGSNTPTVYLTNVEDTSDRGRFYPANDPATPSYCGANTNGAVAVNITRSPDLPNLPPATSSGTPTSSYGFVRFRTKVK</sequence>
<accession>A0A8J7L8B4</accession>
<feature type="domain" description="DUF11" evidence="2">
    <location>
        <begin position="178"/>
        <end position="235"/>
    </location>
</feature>
<evidence type="ECO:0000259" key="2">
    <source>
        <dbReference type="Pfam" id="PF01345"/>
    </source>
</evidence>
<evidence type="ECO:0000313" key="4">
    <source>
        <dbReference type="Proteomes" id="UP000632766"/>
    </source>
</evidence>
<dbReference type="AlphaFoldDB" id="A0A8J7L8B4"/>
<evidence type="ECO:0000256" key="1">
    <source>
        <dbReference type="SAM" id="MobiDB-lite"/>
    </source>
</evidence>
<dbReference type="InterPro" id="IPR047589">
    <property type="entry name" value="DUF11_rpt"/>
</dbReference>
<evidence type="ECO:0000313" key="3">
    <source>
        <dbReference type="EMBL" id="MBH8564289.1"/>
    </source>
</evidence>